<accession>A0A8J9ZQ96</accession>
<dbReference type="EMBL" id="OV696689">
    <property type="protein sequence ID" value="CAH1261483.1"/>
    <property type="molecule type" value="Genomic_DNA"/>
</dbReference>
<dbReference type="GO" id="GO:0055074">
    <property type="term" value="P:calcium ion homeostasis"/>
    <property type="evidence" value="ECO:0007669"/>
    <property type="project" value="TreeGrafter"/>
</dbReference>
<dbReference type="GO" id="GO:0005789">
    <property type="term" value="C:endoplasmic reticulum membrane"/>
    <property type="evidence" value="ECO:0007669"/>
    <property type="project" value="TreeGrafter"/>
</dbReference>
<gene>
    <name evidence="1" type="primary">SELENON</name>
    <name evidence="1" type="ORF">BLAG_LOCUS16889</name>
</gene>
<dbReference type="Proteomes" id="UP000838412">
    <property type="component" value="Chromosome 4"/>
</dbReference>
<evidence type="ECO:0000313" key="2">
    <source>
        <dbReference type="Proteomes" id="UP000838412"/>
    </source>
</evidence>
<dbReference type="AlphaFoldDB" id="A0A8J9ZQ96"/>
<proteinExistence type="predicted"/>
<sequence length="148" mass="16197">MVFFGGFDELVNLGSATTQGPEDKWLRRTGGRRAQGSGRTLREGALESSPILKMLADHFVSTWTMAAEVKIIKSNSPVPEHKKLAKMALDAYVPPVQMMVSLPNGTVVHSLNSNDDQLLSCQQIEAACLSDVYSKFLKEGMRKAGVEE</sequence>
<dbReference type="PANTHER" id="PTHR16213:SF78">
    <property type="entry name" value="SELENOPROTEIN N"/>
    <property type="match status" value="1"/>
</dbReference>
<reference evidence="1" key="1">
    <citation type="submission" date="2022-01" db="EMBL/GenBank/DDBJ databases">
        <authorList>
            <person name="Braso-Vives M."/>
        </authorList>
    </citation>
    <scope>NUCLEOTIDE SEQUENCE</scope>
</reference>
<dbReference type="OrthoDB" id="10062435at2759"/>
<evidence type="ECO:0000313" key="1">
    <source>
        <dbReference type="EMBL" id="CAH1261483.1"/>
    </source>
</evidence>
<name>A0A8J9ZQ96_BRALA</name>
<organism evidence="1 2">
    <name type="scientific">Branchiostoma lanceolatum</name>
    <name type="common">Common lancelet</name>
    <name type="synonym">Amphioxus lanceolatum</name>
    <dbReference type="NCBI Taxonomy" id="7740"/>
    <lineage>
        <taxon>Eukaryota</taxon>
        <taxon>Metazoa</taxon>
        <taxon>Chordata</taxon>
        <taxon>Cephalochordata</taxon>
        <taxon>Leptocardii</taxon>
        <taxon>Amphioxiformes</taxon>
        <taxon>Branchiostomatidae</taxon>
        <taxon>Branchiostoma</taxon>
    </lineage>
</organism>
<keyword evidence="2" id="KW-1185">Reference proteome</keyword>
<protein>
    <submittedName>
        <fullName evidence="1">SELENON protein</fullName>
    </submittedName>
</protein>
<dbReference type="PANTHER" id="PTHR16213">
    <property type="entry name" value="SELENOPROTEIN N"/>
    <property type="match status" value="1"/>
</dbReference>